<evidence type="ECO:0000313" key="2">
    <source>
        <dbReference type="Proteomes" id="UP000034444"/>
    </source>
</evidence>
<name>A0A7U4RQ58_9BACT</name>
<gene>
    <name evidence="1" type="ORF">YH65_02460</name>
</gene>
<proteinExistence type="predicted"/>
<accession>A0A7U4RQ58</accession>
<dbReference type="OrthoDB" id="5363140at2"/>
<reference evidence="1 2" key="1">
    <citation type="submission" date="2015-04" db="EMBL/GenBank/DDBJ databases">
        <title>Complete genome sequence of Sulfurovum lithotrophicum ATCC BAA-797T.</title>
        <authorList>
            <person name="Ahn J."/>
            <person name="Park G."/>
            <person name="Jeon W."/>
            <person name="Jang Y."/>
            <person name="Jang M."/>
            <person name="Lee H."/>
            <person name="Lee H."/>
        </authorList>
    </citation>
    <scope>NUCLEOTIDE SEQUENCE [LARGE SCALE GENOMIC DNA]</scope>
    <source>
        <strain evidence="2">ATCC BAA-797 / 42BKT</strain>
    </source>
</reference>
<reference evidence="2" key="2">
    <citation type="journal article" date="2017" name="Stand. Genomic Sci.">
        <title>Complete genome sequence of the sulfur-oxidizing chemolithoautotrophic Sulfurovum lithotrophicum 42BKTT.</title>
        <authorList>
            <person name="Jeon W."/>
            <person name="Priscilla L."/>
            <person name="Park G."/>
            <person name="Lee H."/>
            <person name="Lee N."/>
            <person name="Lee D."/>
            <person name="Kwon H."/>
            <person name="Ahn I."/>
            <person name="Lee C."/>
            <person name="Lee H."/>
            <person name="Ahn J."/>
        </authorList>
    </citation>
    <scope>NUCLEOTIDE SEQUENCE [LARGE SCALE GENOMIC DNA]</scope>
    <source>
        <strain evidence="2">ATCC BAA-797 / 42BKT</strain>
    </source>
</reference>
<sequence length="246" mass="27896">MNKTVQYILVMIFLVSVGHAKVLDAAYSVSYGIFGQLGVSTAHLETSKNSYVIEISARTTGIVKKLSRNRQEKYISKGHIVNGILISDSLRMIRSYGDKYSEKIYRTDHRKKKVTKTYIARKKGKIYKNETKELAFYSQDDLLTLYFNLPKKIDLSKAGTYEIGAVGAEKQDGKVTIIVPDMDRRSIYEKILGKGNFRYLTAIVYQKIFESNKGELMIAVGKDNIAQKAVLKDLVLYGDLVVERIK</sequence>
<evidence type="ECO:0000313" key="1">
    <source>
        <dbReference type="EMBL" id="AKF24382.1"/>
    </source>
</evidence>
<dbReference type="EMBL" id="CP011308">
    <property type="protein sequence ID" value="AKF24382.1"/>
    <property type="molecule type" value="Genomic_DNA"/>
</dbReference>
<evidence type="ECO:0008006" key="3">
    <source>
        <dbReference type="Google" id="ProtNLM"/>
    </source>
</evidence>
<dbReference type="KEGG" id="slh:YH65_02460"/>
<dbReference type="Proteomes" id="UP000034444">
    <property type="component" value="Chromosome"/>
</dbReference>
<dbReference type="RefSeq" id="WP_046550480.1">
    <property type="nucleotide sequence ID" value="NZ_CP011308.1"/>
</dbReference>
<dbReference type="AlphaFoldDB" id="A0A7U4RQ58"/>
<organism evidence="1 2">
    <name type="scientific">Sulfurovum lithotrophicum</name>
    <dbReference type="NCBI Taxonomy" id="206403"/>
    <lineage>
        <taxon>Bacteria</taxon>
        <taxon>Pseudomonadati</taxon>
        <taxon>Campylobacterota</taxon>
        <taxon>Epsilonproteobacteria</taxon>
        <taxon>Campylobacterales</taxon>
        <taxon>Sulfurovaceae</taxon>
        <taxon>Sulfurovum</taxon>
    </lineage>
</organism>
<protein>
    <recommendedName>
        <fullName evidence="3">DUF3108 domain-containing protein</fullName>
    </recommendedName>
</protein>
<keyword evidence="2" id="KW-1185">Reference proteome</keyword>